<dbReference type="EMBL" id="ASWJ01000003">
    <property type="protein sequence ID" value="EOW87546.1"/>
    <property type="molecule type" value="Genomic_DNA"/>
</dbReference>
<dbReference type="InterPro" id="IPR011527">
    <property type="entry name" value="ABC1_TM_dom"/>
</dbReference>
<evidence type="ECO:0000259" key="6">
    <source>
        <dbReference type="PROSITE" id="PS50929"/>
    </source>
</evidence>
<dbReference type="Pfam" id="PF00664">
    <property type="entry name" value="ABC_membrane"/>
    <property type="match status" value="1"/>
</dbReference>
<feature type="transmembrane region" description="Helical" evidence="5">
    <location>
        <begin position="16"/>
        <end position="36"/>
    </location>
</feature>
<dbReference type="Proteomes" id="UP000014113">
    <property type="component" value="Unassembled WGS sequence"/>
</dbReference>
<comment type="subcellular location">
    <subcellularLocation>
        <location evidence="1">Cell membrane</location>
        <topology evidence="1">Multi-pass membrane protein</topology>
    </subcellularLocation>
</comment>
<dbReference type="PATRIC" id="fig|1121865.3.peg.603"/>
<dbReference type="GO" id="GO:0005886">
    <property type="term" value="C:plasma membrane"/>
    <property type="evidence" value="ECO:0007669"/>
    <property type="project" value="UniProtKB-SubCell"/>
</dbReference>
<proteinExistence type="predicted"/>
<keyword evidence="3 5" id="KW-1133">Transmembrane helix</keyword>
<evidence type="ECO:0000256" key="2">
    <source>
        <dbReference type="ARBA" id="ARBA00022692"/>
    </source>
</evidence>
<sequence length="189" mass="22134">MKIDIQKLCKKNKYTLILLAISIIIQTLISSIFPYLTKFIIDDILIKKTLHTLNKLSILIVFLIILNLSFNVLISYLCSKWTQDVIFSLRQEISQFFFNRIDTPKKNGLFINSILSDCELVGSQLLNILLNGLPNILLTVIYLIILLSLNKFLVLITFFLFPYFLLFHLLHQKKYSLSQRLYSHKKTLY</sequence>
<evidence type="ECO:0000256" key="4">
    <source>
        <dbReference type="ARBA" id="ARBA00023136"/>
    </source>
</evidence>
<dbReference type="SUPFAM" id="SSF90123">
    <property type="entry name" value="ABC transporter transmembrane region"/>
    <property type="match status" value="1"/>
</dbReference>
<comment type="caution">
    <text evidence="7">The sequence shown here is derived from an EMBL/GenBank/DDBJ whole genome shotgun (WGS) entry which is preliminary data.</text>
</comment>
<dbReference type="AlphaFoldDB" id="S0KWR5"/>
<dbReference type="GO" id="GO:0140359">
    <property type="term" value="F:ABC-type transporter activity"/>
    <property type="evidence" value="ECO:0007669"/>
    <property type="project" value="InterPro"/>
</dbReference>
<keyword evidence="8" id="KW-1185">Reference proteome</keyword>
<feature type="transmembrane region" description="Helical" evidence="5">
    <location>
        <begin position="125"/>
        <end position="146"/>
    </location>
</feature>
<dbReference type="STRING" id="1121865.OMW_00614"/>
<keyword evidence="2 5" id="KW-0812">Transmembrane</keyword>
<evidence type="ECO:0000256" key="5">
    <source>
        <dbReference type="SAM" id="Phobius"/>
    </source>
</evidence>
<dbReference type="Gene3D" id="1.20.1560.10">
    <property type="entry name" value="ABC transporter type 1, transmembrane domain"/>
    <property type="match status" value="1"/>
</dbReference>
<protein>
    <recommendedName>
        <fullName evidence="6">ABC transmembrane type-1 domain-containing protein</fullName>
    </recommendedName>
</protein>
<reference evidence="7 8" key="1">
    <citation type="submission" date="2013-03" db="EMBL/GenBank/DDBJ databases">
        <title>The Genome Sequence of Enterococcus columbae ATCC_51263 (PacBio/Illumina hybrid assembly).</title>
        <authorList>
            <consortium name="The Broad Institute Genomics Platform"/>
            <consortium name="The Broad Institute Genome Sequencing Center for Infectious Disease"/>
            <person name="Earl A."/>
            <person name="Russ C."/>
            <person name="Gilmore M."/>
            <person name="Surin D."/>
            <person name="Walker B."/>
            <person name="Young S."/>
            <person name="Zeng Q."/>
            <person name="Gargeya S."/>
            <person name="Fitzgerald M."/>
            <person name="Haas B."/>
            <person name="Abouelleil A."/>
            <person name="Allen A.W."/>
            <person name="Alvarado L."/>
            <person name="Arachchi H.M."/>
            <person name="Berlin A.M."/>
            <person name="Chapman S.B."/>
            <person name="Gainer-Dewar J."/>
            <person name="Goldberg J."/>
            <person name="Griggs A."/>
            <person name="Gujja S."/>
            <person name="Hansen M."/>
            <person name="Howarth C."/>
            <person name="Imamovic A."/>
            <person name="Ireland A."/>
            <person name="Larimer J."/>
            <person name="McCowan C."/>
            <person name="Murphy C."/>
            <person name="Pearson M."/>
            <person name="Poon T.W."/>
            <person name="Priest M."/>
            <person name="Roberts A."/>
            <person name="Saif S."/>
            <person name="Shea T."/>
            <person name="Sisk P."/>
            <person name="Sykes S."/>
            <person name="Wortman J."/>
            <person name="Nusbaum C."/>
            <person name="Birren B."/>
        </authorList>
    </citation>
    <scope>NUCLEOTIDE SEQUENCE [LARGE SCALE GENOMIC DNA]</scope>
    <source>
        <strain evidence="7 8">ATCC 51263</strain>
    </source>
</reference>
<organism evidence="7 8">
    <name type="scientific">Enterococcus columbae DSM 7374 = ATCC 51263</name>
    <dbReference type="NCBI Taxonomy" id="1121865"/>
    <lineage>
        <taxon>Bacteria</taxon>
        <taxon>Bacillati</taxon>
        <taxon>Bacillota</taxon>
        <taxon>Bacilli</taxon>
        <taxon>Lactobacillales</taxon>
        <taxon>Enterococcaceae</taxon>
        <taxon>Enterococcus</taxon>
    </lineage>
</organism>
<feature type="domain" description="ABC transmembrane type-1" evidence="6">
    <location>
        <begin position="17"/>
        <end position="162"/>
    </location>
</feature>
<evidence type="ECO:0000313" key="8">
    <source>
        <dbReference type="Proteomes" id="UP000014113"/>
    </source>
</evidence>
<dbReference type="PROSITE" id="PS50929">
    <property type="entry name" value="ABC_TM1F"/>
    <property type="match status" value="1"/>
</dbReference>
<evidence type="ECO:0000256" key="3">
    <source>
        <dbReference type="ARBA" id="ARBA00022989"/>
    </source>
</evidence>
<dbReference type="InterPro" id="IPR036640">
    <property type="entry name" value="ABC1_TM_sf"/>
</dbReference>
<name>S0KWR5_9ENTE</name>
<feature type="transmembrane region" description="Helical" evidence="5">
    <location>
        <begin position="152"/>
        <end position="170"/>
    </location>
</feature>
<feature type="transmembrane region" description="Helical" evidence="5">
    <location>
        <begin position="56"/>
        <end position="78"/>
    </location>
</feature>
<gene>
    <name evidence="7" type="ORF">I568_00590</name>
</gene>
<accession>S0KWR5</accession>
<keyword evidence="4 5" id="KW-0472">Membrane</keyword>
<dbReference type="GO" id="GO:0005524">
    <property type="term" value="F:ATP binding"/>
    <property type="evidence" value="ECO:0007669"/>
    <property type="project" value="InterPro"/>
</dbReference>
<evidence type="ECO:0000256" key="1">
    <source>
        <dbReference type="ARBA" id="ARBA00004651"/>
    </source>
</evidence>
<evidence type="ECO:0000313" key="7">
    <source>
        <dbReference type="EMBL" id="EOW87546.1"/>
    </source>
</evidence>